<dbReference type="InterPro" id="IPR036779">
    <property type="entry name" value="LysM_dom_sf"/>
</dbReference>
<dbReference type="SUPFAM" id="SSF54106">
    <property type="entry name" value="LysM domain"/>
    <property type="match status" value="1"/>
</dbReference>
<dbReference type="GO" id="GO:0009253">
    <property type="term" value="P:peptidoglycan catabolic process"/>
    <property type="evidence" value="ECO:0007669"/>
    <property type="project" value="InterPro"/>
</dbReference>
<dbReference type="EMBL" id="JALEMU010000162">
    <property type="protein sequence ID" value="MCI5756568.1"/>
    <property type="molecule type" value="Genomic_DNA"/>
</dbReference>
<feature type="domain" description="LysM" evidence="1">
    <location>
        <begin position="202"/>
        <end position="252"/>
    </location>
</feature>
<proteinExistence type="predicted"/>
<gene>
    <name evidence="2" type="ORF">MR241_09790</name>
</gene>
<dbReference type="CDD" id="cd06583">
    <property type="entry name" value="PGRP"/>
    <property type="match status" value="1"/>
</dbReference>
<sequence>MKAEKCFLFGNGSYKAAERMVPAGIIVHSTGADNPTLKRYVQPSDDDPDRAALLEKLGVNRYGNSWNRASVKKSAHFFIGKLADGSVGTVQTLPTDICCWGCGRGKKGSYNYAPHAHIQFEICEDGLDDREYFTAVYNEAVKLCAELCREYSLSPSSVISHREAAKLGYASNHADIDHWLRKFRLTMADFRRDVAKLTDPYTEYRVVRRDNLSKIARKHKTTVARIVALNSDRYPTLKSNPGLIRVGWVLKLDRV</sequence>
<accession>A0AAE3FIP1</accession>
<dbReference type="PROSITE" id="PS51782">
    <property type="entry name" value="LYSM"/>
    <property type="match status" value="1"/>
</dbReference>
<dbReference type="EC" id="3.5.1.28" evidence="2"/>
<dbReference type="Pfam" id="PF01510">
    <property type="entry name" value="Amidase_2"/>
    <property type="match status" value="1"/>
</dbReference>
<evidence type="ECO:0000259" key="1">
    <source>
        <dbReference type="PROSITE" id="PS51782"/>
    </source>
</evidence>
<dbReference type="CDD" id="cd00118">
    <property type="entry name" value="LysM"/>
    <property type="match status" value="1"/>
</dbReference>
<evidence type="ECO:0000313" key="3">
    <source>
        <dbReference type="Proteomes" id="UP001139365"/>
    </source>
</evidence>
<dbReference type="Proteomes" id="UP001139365">
    <property type="component" value="Unassembled WGS sequence"/>
</dbReference>
<dbReference type="InterPro" id="IPR036505">
    <property type="entry name" value="Amidase/PGRP_sf"/>
</dbReference>
<dbReference type="Pfam" id="PF01476">
    <property type="entry name" value="LysM"/>
    <property type="match status" value="1"/>
</dbReference>
<dbReference type="Gene3D" id="3.40.80.10">
    <property type="entry name" value="Peptidoglycan recognition protein-like"/>
    <property type="match status" value="1"/>
</dbReference>
<reference evidence="2 3" key="1">
    <citation type="submission" date="2022-03" db="EMBL/GenBank/DDBJ databases">
        <title>Metagenome-assembled genomes from swine fecal metagenomes.</title>
        <authorList>
            <person name="Holman D.B."/>
            <person name="Kommadath A."/>
        </authorList>
    </citation>
    <scope>NUCLEOTIDE SEQUENCE [LARGE SCALE GENOMIC DNA]</scope>
    <source>
        <strain evidence="2">SUG147</strain>
    </source>
</reference>
<organism evidence="2 3">
    <name type="scientific">Candidatus Colimorpha enterica</name>
    <dbReference type="NCBI Taxonomy" id="3083063"/>
    <lineage>
        <taxon>Bacteria</taxon>
        <taxon>Pseudomonadati</taxon>
        <taxon>Bacteroidota</taxon>
        <taxon>Bacteroidia</taxon>
        <taxon>Bacteroidales</taxon>
        <taxon>Candidatus Colimorpha</taxon>
    </lineage>
</organism>
<dbReference type="Gene3D" id="3.10.350.10">
    <property type="entry name" value="LysM domain"/>
    <property type="match status" value="1"/>
</dbReference>
<dbReference type="InterPro" id="IPR018392">
    <property type="entry name" value="LysM"/>
</dbReference>
<dbReference type="GO" id="GO:0008745">
    <property type="term" value="F:N-acetylmuramoyl-L-alanine amidase activity"/>
    <property type="evidence" value="ECO:0007669"/>
    <property type="project" value="UniProtKB-EC"/>
</dbReference>
<evidence type="ECO:0000313" key="2">
    <source>
        <dbReference type="EMBL" id="MCI5756568.1"/>
    </source>
</evidence>
<comment type="caution">
    <text evidence="2">The sequence shown here is derived from an EMBL/GenBank/DDBJ whole genome shotgun (WGS) entry which is preliminary data.</text>
</comment>
<dbReference type="InterPro" id="IPR002502">
    <property type="entry name" value="Amidase_domain"/>
</dbReference>
<dbReference type="SUPFAM" id="SSF55846">
    <property type="entry name" value="N-acetylmuramoyl-L-alanine amidase-like"/>
    <property type="match status" value="1"/>
</dbReference>
<dbReference type="SMART" id="SM00257">
    <property type="entry name" value="LysM"/>
    <property type="match status" value="1"/>
</dbReference>
<keyword evidence="2" id="KW-0378">Hydrolase</keyword>
<name>A0AAE3FIP1_9BACT</name>
<protein>
    <submittedName>
        <fullName evidence="2">N-acetylmuramoyl-L-alanine amidase</fullName>
        <ecNumber evidence="2">3.5.1.28</ecNumber>
    </submittedName>
</protein>
<dbReference type="SMART" id="SM00644">
    <property type="entry name" value="Ami_2"/>
    <property type="match status" value="1"/>
</dbReference>
<dbReference type="AlphaFoldDB" id="A0AAE3FIP1"/>